<sequence length="172" mass="18456">MSDEAADRKKCWLTRARSSPKDTFVGRVSHGSVANRQGCQASYTASFSGGGLYKKGTYPSYNMSNSNGVILGAAFGAFAAVGLVAFLIGALVGGWNYHWNQKKQPAEDVEAQQSISLENRLQDQPPSRLDPADFDAFDFATSKTNSPVGPQPTVPAPTHPRPGSEFEEVDLS</sequence>
<organism evidence="1 2">
    <name type="scientific">Hypoxylon rubiginosum</name>
    <dbReference type="NCBI Taxonomy" id="110542"/>
    <lineage>
        <taxon>Eukaryota</taxon>
        <taxon>Fungi</taxon>
        <taxon>Dikarya</taxon>
        <taxon>Ascomycota</taxon>
        <taxon>Pezizomycotina</taxon>
        <taxon>Sordariomycetes</taxon>
        <taxon>Xylariomycetidae</taxon>
        <taxon>Xylariales</taxon>
        <taxon>Hypoxylaceae</taxon>
        <taxon>Hypoxylon</taxon>
    </lineage>
</organism>
<protein>
    <submittedName>
        <fullName evidence="1">Uncharacterized protein</fullName>
    </submittedName>
</protein>
<accession>A0ACB9ZBM1</accession>
<reference evidence="1 2" key="1">
    <citation type="journal article" date="2022" name="New Phytol.">
        <title>Ecological generalism drives hyperdiversity of secondary metabolite gene clusters in xylarialean endophytes.</title>
        <authorList>
            <person name="Franco M.E.E."/>
            <person name="Wisecaver J.H."/>
            <person name="Arnold A.E."/>
            <person name="Ju Y.M."/>
            <person name="Slot J.C."/>
            <person name="Ahrendt S."/>
            <person name="Moore L.P."/>
            <person name="Eastman K.E."/>
            <person name="Scott K."/>
            <person name="Konkel Z."/>
            <person name="Mondo S.J."/>
            <person name="Kuo A."/>
            <person name="Hayes R.D."/>
            <person name="Haridas S."/>
            <person name="Andreopoulos B."/>
            <person name="Riley R."/>
            <person name="LaButti K."/>
            <person name="Pangilinan J."/>
            <person name="Lipzen A."/>
            <person name="Amirebrahimi M."/>
            <person name="Yan J."/>
            <person name="Adam C."/>
            <person name="Keymanesh K."/>
            <person name="Ng V."/>
            <person name="Louie K."/>
            <person name="Northen T."/>
            <person name="Drula E."/>
            <person name="Henrissat B."/>
            <person name="Hsieh H.M."/>
            <person name="Youens-Clark K."/>
            <person name="Lutzoni F."/>
            <person name="Miadlikowska J."/>
            <person name="Eastwood D.C."/>
            <person name="Hamelin R.C."/>
            <person name="Grigoriev I.V."/>
            <person name="U'Ren J.M."/>
        </authorList>
    </citation>
    <scope>NUCLEOTIDE SEQUENCE [LARGE SCALE GENOMIC DNA]</scope>
    <source>
        <strain evidence="1 2">CBS 119005</strain>
    </source>
</reference>
<proteinExistence type="predicted"/>
<gene>
    <name evidence="1" type="ORF">F4820DRAFT_43130</name>
</gene>
<evidence type="ECO:0000313" key="1">
    <source>
        <dbReference type="EMBL" id="KAI4869154.1"/>
    </source>
</evidence>
<comment type="caution">
    <text evidence="1">The sequence shown here is derived from an EMBL/GenBank/DDBJ whole genome shotgun (WGS) entry which is preliminary data.</text>
</comment>
<keyword evidence="2" id="KW-1185">Reference proteome</keyword>
<dbReference type="Proteomes" id="UP001497700">
    <property type="component" value="Unassembled WGS sequence"/>
</dbReference>
<name>A0ACB9ZBM1_9PEZI</name>
<dbReference type="EMBL" id="MU393432">
    <property type="protein sequence ID" value="KAI4869154.1"/>
    <property type="molecule type" value="Genomic_DNA"/>
</dbReference>
<evidence type="ECO:0000313" key="2">
    <source>
        <dbReference type="Proteomes" id="UP001497700"/>
    </source>
</evidence>